<keyword evidence="2" id="KW-1185">Reference proteome</keyword>
<dbReference type="RefSeq" id="YP_010358649.1">
    <property type="nucleotide sequence ID" value="NC_062764.1"/>
</dbReference>
<sequence>MANTNPMILNIVSSGEVDKKYVIVCSLFSDEIEYLFGNST</sequence>
<dbReference type="GeneID" id="75691457"/>
<protein>
    <submittedName>
        <fullName evidence="1">Uncharacterized protein</fullName>
    </submittedName>
</protein>
<dbReference type="KEGG" id="vg:75691457"/>
<evidence type="ECO:0000313" key="2">
    <source>
        <dbReference type="Proteomes" id="UP000827387"/>
    </source>
</evidence>
<name>A0AAE7RZ23_9CAUD</name>
<accession>A0AAE7RZ23</accession>
<proteinExistence type="predicted"/>
<reference evidence="1 2" key="1">
    <citation type="submission" date="2021-04" db="EMBL/GenBank/DDBJ databases">
        <authorList>
            <person name="Shkoporov A.N."/>
            <person name="Stockdale S.R."/>
            <person name="Guerin E."/>
            <person name="Ross R.P."/>
            <person name="Hill C."/>
        </authorList>
    </citation>
    <scope>NUCLEOTIDE SEQUENCE [LARGE SCALE GENOMIC DNA]</scope>
    <source>
        <strain evidence="2">cr49_1</strain>
    </source>
</reference>
<dbReference type="Proteomes" id="UP000827387">
    <property type="component" value="Segment"/>
</dbReference>
<dbReference type="EMBL" id="MZ130474">
    <property type="protein sequence ID" value="QWM89077.1"/>
    <property type="molecule type" value="Genomic_DNA"/>
</dbReference>
<gene>
    <name evidence="1" type="primary">gp_05167</name>
</gene>
<organism evidence="1 2">
    <name type="scientific">uncultured phage cr49_1</name>
    <dbReference type="NCBI Taxonomy" id="2986402"/>
    <lineage>
        <taxon>Viruses</taxon>
        <taxon>Duplodnaviria</taxon>
        <taxon>Heunggongvirae</taxon>
        <taxon>Uroviricota</taxon>
        <taxon>Caudoviricetes</taxon>
        <taxon>Crassvirales</taxon>
        <taxon>Intestiviridae</taxon>
        <taxon>Crudevirinae</taxon>
        <taxon>Diorhovirus</taxon>
        <taxon>Diorhovirus copri</taxon>
    </lineage>
</organism>
<evidence type="ECO:0000313" key="1">
    <source>
        <dbReference type="EMBL" id="QWM89077.1"/>
    </source>
</evidence>